<dbReference type="GO" id="GO:0016579">
    <property type="term" value="P:protein deubiquitination"/>
    <property type="evidence" value="ECO:0007669"/>
    <property type="project" value="InterPro"/>
</dbReference>
<evidence type="ECO:0000256" key="8">
    <source>
        <dbReference type="ARBA" id="ARBA00023015"/>
    </source>
</evidence>
<evidence type="ECO:0000256" key="7">
    <source>
        <dbReference type="ARBA" id="ARBA00022807"/>
    </source>
</evidence>
<dbReference type="OMA" id="RAGYEMT"/>
<dbReference type="PANTHER" id="PTHR14159">
    <property type="entry name" value="ATAXIN-3-RELATED"/>
    <property type="match status" value="1"/>
</dbReference>
<dbReference type="GO" id="GO:0005634">
    <property type="term" value="C:nucleus"/>
    <property type="evidence" value="ECO:0007669"/>
    <property type="project" value="UniProtKB-SubCell"/>
</dbReference>
<keyword evidence="5" id="KW-0833">Ubl conjugation pathway</keyword>
<dbReference type="AlphaFoldDB" id="A0A8J5XCF6"/>
<evidence type="ECO:0000256" key="4">
    <source>
        <dbReference type="ARBA" id="ARBA00022670"/>
    </source>
</evidence>
<keyword evidence="8" id="KW-0805">Transcription regulation</keyword>
<comment type="catalytic activity">
    <reaction evidence="1">
        <text>Thiol-dependent hydrolysis of ester, thioester, amide, peptide and isopeptide bonds formed by the C-terminal Gly of ubiquitin (a 76-residue protein attached to proteins as an intracellular targeting signal).</text>
        <dbReference type="EC" id="3.4.19.12"/>
    </reaction>
</comment>
<comment type="caution">
    <text evidence="15">The sequence shown here is derived from an EMBL/GenBank/DDBJ whole genome shotgun (WGS) entry which is preliminary data.</text>
</comment>
<evidence type="ECO:0000256" key="6">
    <source>
        <dbReference type="ARBA" id="ARBA00022801"/>
    </source>
</evidence>
<gene>
    <name evidence="15" type="ORF">KFE25_001347</name>
</gene>
<organism evidence="15 16">
    <name type="scientific">Diacronema lutheri</name>
    <name type="common">Unicellular marine alga</name>
    <name type="synonym">Monochrysis lutheri</name>
    <dbReference type="NCBI Taxonomy" id="2081491"/>
    <lineage>
        <taxon>Eukaryota</taxon>
        <taxon>Haptista</taxon>
        <taxon>Haptophyta</taxon>
        <taxon>Pavlovophyceae</taxon>
        <taxon>Pavlovales</taxon>
        <taxon>Pavlovaceae</taxon>
        <taxon>Diacronema</taxon>
    </lineage>
</organism>
<evidence type="ECO:0000313" key="15">
    <source>
        <dbReference type="EMBL" id="KAG8461729.1"/>
    </source>
</evidence>
<evidence type="ECO:0000256" key="10">
    <source>
        <dbReference type="ARBA" id="ARBA00023242"/>
    </source>
</evidence>
<evidence type="ECO:0000256" key="11">
    <source>
        <dbReference type="PIRSR" id="PIRSR633865-1"/>
    </source>
</evidence>
<accession>A0A8J5XCF6</accession>
<dbReference type="InterPro" id="IPR033865">
    <property type="entry name" value="Ataxin-3"/>
</dbReference>
<keyword evidence="9" id="KW-0804">Transcription</keyword>
<dbReference type="Gene3D" id="1.10.287.10">
    <property type="entry name" value="S15/NS1, RNA-binding"/>
    <property type="match status" value="1"/>
</dbReference>
<dbReference type="SMART" id="SM01246">
    <property type="entry name" value="Josephin"/>
    <property type="match status" value="1"/>
</dbReference>
<keyword evidence="4" id="KW-0645">Protease</keyword>
<feature type="active site" description="Proton acceptor" evidence="11">
    <location>
        <position position="142"/>
    </location>
</feature>
<evidence type="ECO:0000256" key="13">
    <source>
        <dbReference type="SAM" id="MobiDB-lite"/>
    </source>
</evidence>
<evidence type="ECO:0000259" key="14">
    <source>
        <dbReference type="PROSITE" id="PS50957"/>
    </source>
</evidence>
<dbReference type="InterPro" id="IPR006155">
    <property type="entry name" value="Josephin"/>
</dbReference>
<dbReference type="PROSITE" id="PS50957">
    <property type="entry name" value="JOSEPHIN"/>
    <property type="match status" value="1"/>
</dbReference>
<keyword evidence="10" id="KW-0539">Nucleus</keyword>
<dbReference type="PANTHER" id="PTHR14159:SF0">
    <property type="entry name" value="ATAXIN-3-RELATED"/>
    <property type="match status" value="1"/>
</dbReference>
<dbReference type="Proteomes" id="UP000751190">
    <property type="component" value="Unassembled WGS sequence"/>
</dbReference>
<dbReference type="GO" id="GO:0004843">
    <property type="term" value="F:cysteine-type deubiquitinase activity"/>
    <property type="evidence" value="ECO:0007669"/>
    <property type="project" value="UniProtKB-EC"/>
</dbReference>
<feature type="compositionally biased region" description="Basic and acidic residues" evidence="13">
    <location>
        <begin position="1"/>
        <end position="13"/>
    </location>
</feature>
<feature type="active site" evidence="12">
    <location>
        <position position="142"/>
    </location>
</feature>
<proteinExistence type="predicted"/>
<dbReference type="EMBL" id="JAGTXO010000024">
    <property type="protein sequence ID" value="KAG8461729.1"/>
    <property type="molecule type" value="Genomic_DNA"/>
</dbReference>
<evidence type="ECO:0000313" key="16">
    <source>
        <dbReference type="Proteomes" id="UP000751190"/>
    </source>
</evidence>
<evidence type="ECO:0000256" key="12">
    <source>
        <dbReference type="PROSITE-ProRule" id="PRU00331"/>
    </source>
</evidence>
<dbReference type="PRINTS" id="PR01233">
    <property type="entry name" value="JOSEPHIN"/>
</dbReference>
<keyword evidence="6 12" id="KW-0378">Hydrolase</keyword>
<reference evidence="15" key="1">
    <citation type="submission" date="2021-05" db="EMBL/GenBank/DDBJ databases">
        <title>The genome of the haptophyte Pavlova lutheri (Diacronema luteri, Pavlovales) - a model for lipid biosynthesis in eukaryotic algae.</title>
        <authorList>
            <person name="Hulatt C.J."/>
            <person name="Posewitz M.C."/>
        </authorList>
    </citation>
    <scope>NUCLEOTIDE SEQUENCE</scope>
    <source>
        <strain evidence="15">NIVA-4/92</strain>
    </source>
</reference>
<keyword evidence="7" id="KW-0788">Thiol protease</keyword>
<name>A0A8J5XCF6_DIALT</name>
<dbReference type="Pfam" id="PF02099">
    <property type="entry name" value="Josephin"/>
    <property type="match status" value="1"/>
</dbReference>
<sequence length="298" mass="31308">MPIHSLKDIESKEGASSTVSGERIDGEKLPTDFAGIYHEKQIGSLCAVHALNNLLQAPLLNEVGLAEIAHKLDAQERLALRGTGLEAESANVRADGFFSVQVITQALEHLGLSATPIGASSMRGVAARPEAEVGFIFNRSEHWFSVRRLGTAFFDLNSMQPRPRVLSVAQLSETFAHAAAHGYSVFVVRGAFPSVQIERAPNRLKAAIDACTAAGGAPPGRPIFDAFTGHGQTLSGSAGGGAPAALPSELAALQSTDPELAAALIASMADAAPAVVKRSAEEEAADVRRKRLERFGAK</sequence>
<keyword evidence="16" id="KW-1185">Reference proteome</keyword>
<feature type="active site" evidence="12">
    <location>
        <position position="46"/>
    </location>
</feature>
<dbReference type="EC" id="3.4.19.12" evidence="3"/>
<dbReference type="Gene3D" id="3.90.70.40">
    <property type="match status" value="1"/>
</dbReference>
<evidence type="ECO:0000256" key="5">
    <source>
        <dbReference type="ARBA" id="ARBA00022786"/>
    </source>
</evidence>
<dbReference type="OrthoDB" id="10063692at2759"/>
<evidence type="ECO:0000256" key="1">
    <source>
        <dbReference type="ARBA" id="ARBA00000707"/>
    </source>
</evidence>
<dbReference type="GO" id="GO:0006508">
    <property type="term" value="P:proteolysis"/>
    <property type="evidence" value="ECO:0007669"/>
    <property type="project" value="UniProtKB-KW"/>
</dbReference>
<feature type="active site" description="Nucleophile" evidence="11">
    <location>
        <position position="46"/>
    </location>
</feature>
<comment type="subcellular location">
    <subcellularLocation>
        <location evidence="2">Nucleus</location>
    </subcellularLocation>
</comment>
<protein>
    <recommendedName>
        <fullName evidence="3">ubiquitinyl hydrolase 1</fullName>
        <ecNumber evidence="3">3.4.19.12</ecNumber>
    </recommendedName>
</protein>
<evidence type="ECO:0000256" key="2">
    <source>
        <dbReference type="ARBA" id="ARBA00004123"/>
    </source>
</evidence>
<evidence type="ECO:0000256" key="9">
    <source>
        <dbReference type="ARBA" id="ARBA00023163"/>
    </source>
</evidence>
<feature type="active site" evidence="11 12">
    <location>
        <position position="157"/>
    </location>
</feature>
<feature type="region of interest" description="Disordered" evidence="13">
    <location>
        <begin position="1"/>
        <end position="24"/>
    </location>
</feature>
<feature type="domain" description="Josephin" evidence="14">
    <location>
        <begin position="33"/>
        <end position="203"/>
    </location>
</feature>
<evidence type="ECO:0000256" key="3">
    <source>
        <dbReference type="ARBA" id="ARBA00012759"/>
    </source>
</evidence>